<evidence type="ECO:0000313" key="3">
    <source>
        <dbReference type="Proteomes" id="UP001480595"/>
    </source>
</evidence>
<accession>A0ABR1UVN9</accession>
<dbReference type="EMBL" id="JAQQWL010000008">
    <property type="protein sequence ID" value="KAK8061908.1"/>
    <property type="molecule type" value="Genomic_DNA"/>
</dbReference>
<gene>
    <name evidence="2" type="ORF">PG994_008274</name>
</gene>
<evidence type="ECO:0000313" key="2">
    <source>
        <dbReference type="EMBL" id="KAK8061908.1"/>
    </source>
</evidence>
<proteinExistence type="predicted"/>
<dbReference type="CDD" id="cd23703">
    <property type="entry name" value="mS26_PET12"/>
    <property type="match status" value="1"/>
</dbReference>
<feature type="region of interest" description="Disordered" evidence="1">
    <location>
        <begin position="92"/>
        <end position="126"/>
    </location>
</feature>
<dbReference type="Proteomes" id="UP001480595">
    <property type="component" value="Unassembled WGS sequence"/>
</dbReference>
<dbReference type="InterPro" id="IPR058940">
    <property type="entry name" value="mS26_fungi"/>
</dbReference>
<comment type="caution">
    <text evidence="2">The sequence shown here is derived from an EMBL/GenBank/DDBJ whole genome shotgun (WGS) entry which is preliminary data.</text>
</comment>
<feature type="compositionally biased region" description="Polar residues" evidence="1">
    <location>
        <begin position="111"/>
        <end position="124"/>
    </location>
</feature>
<sequence>MAPTMQRALCRAATSTASNNTTSSLMRPSTATITAMRTFSSTPTSPVRQRIPPESPLYINVPTPPLSQAVEDQRRSPLSYKGHLPVPRPIFKQRKGELSKTSPTWLKKSAPQPTSAKALASTSSEAEAWRRRMAAGRRRNMEESIKALWTRTQRTTAARNERSRRNDMANRTAMNAPPHESDRLTAATVRASVLATHVPQDPQRFEQARESAERTRAIAEVKSQARRDALQQLYMNARSFIVSEADLAKAVEEEFHPDFFANKTSKGMPCDSIWDIESAPKTVTQMMGEVMGTSNRVVQSDNMSRTTKRHHKIAEELTGGAMDEPTTN</sequence>
<protein>
    <submittedName>
        <fullName evidence="2">Uncharacterized protein</fullName>
    </submittedName>
</protein>
<name>A0ABR1UVN9_9PEZI</name>
<keyword evidence="3" id="KW-1185">Reference proteome</keyword>
<dbReference type="GeneID" id="92092746"/>
<feature type="compositionally biased region" description="Polar residues" evidence="1">
    <location>
        <begin position="38"/>
        <end position="47"/>
    </location>
</feature>
<reference evidence="2 3" key="1">
    <citation type="submission" date="2023-01" db="EMBL/GenBank/DDBJ databases">
        <title>Analysis of 21 Apiospora genomes using comparative genomics revels a genus with tremendous synthesis potential of carbohydrate active enzymes and secondary metabolites.</title>
        <authorList>
            <person name="Sorensen T."/>
        </authorList>
    </citation>
    <scope>NUCLEOTIDE SEQUENCE [LARGE SCALE GENOMIC DNA]</scope>
    <source>
        <strain evidence="2 3">CBS 135458</strain>
    </source>
</reference>
<feature type="region of interest" description="Disordered" evidence="1">
    <location>
        <begin position="38"/>
        <end position="64"/>
    </location>
</feature>
<dbReference type="RefSeq" id="XP_066715170.1">
    <property type="nucleotide sequence ID" value="XM_066859683.1"/>
</dbReference>
<evidence type="ECO:0000256" key="1">
    <source>
        <dbReference type="SAM" id="MobiDB-lite"/>
    </source>
</evidence>
<organism evidence="2 3">
    <name type="scientific">Apiospora phragmitis</name>
    <dbReference type="NCBI Taxonomy" id="2905665"/>
    <lineage>
        <taxon>Eukaryota</taxon>
        <taxon>Fungi</taxon>
        <taxon>Dikarya</taxon>
        <taxon>Ascomycota</taxon>
        <taxon>Pezizomycotina</taxon>
        <taxon>Sordariomycetes</taxon>
        <taxon>Xylariomycetidae</taxon>
        <taxon>Amphisphaeriales</taxon>
        <taxon>Apiosporaceae</taxon>
        <taxon>Apiospora</taxon>
    </lineage>
</organism>
<dbReference type="Pfam" id="PF26163">
    <property type="entry name" value="mS26"/>
    <property type="match status" value="1"/>
</dbReference>